<accession>A0A813F543</accession>
<evidence type="ECO:0000256" key="3">
    <source>
        <dbReference type="SAM" id="Phobius"/>
    </source>
</evidence>
<dbReference type="Pfam" id="PF00106">
    <property type="entry name" value="adh_short"/>
    <property type="match status" value="1"/>
</dbReference>
<organism evidence="4 5">
    <name type="scientific">Polarella glacialis</name>
    <name type="common">Dinoflagellate</name>
    <dbReference type="NCBI Taxonomy" id="89957"/>
    <lineage>
        <taxon>Eukaryota</taxon>
        <taxon>Sar</taxon>
        <taxon>Alveolata</taxon>
        <taxon>Dinophyceae</taxon>
        <taxon>Suessiales</taxon>
        <taxon>Suessiaceae</taxon>
        <taxon>Polarella</taxon>
    </lineage>
</organism>
<dbReference type="InterPro" id="IPR036291">
    <property type="entry name" value="NAD(P)-bd_dom_sf"/>
</dbReference>
<dbReference type="Gene3D" id="3.40.50.720">
    <property type="entry name" value="NAD(P)-binding Rossmann-like Domain"/>
    <property type="match status" value="1"/>
</dbReference>
<proteinExistence type="inferred from homology"/>
<keyword evidence="3" id="KW-1133">Transmembrane helix</keyword>
<evidence type="ECO:0000256" key="2">
    <source>
        <dbReference type="ARBA" id="ARBA00023002"/>
    </source>
</evidence>
<comment type="caution">
    <text evidence="4">The sequence shown here is derived from an EMBL/GenBank/DDBJ whole genome shotgun (WGS) entry which is preliminary data.</text>
</comment>
<dbReference type="Proteomes" id="UP000654075">
    <property type="component" value="Unassembled WGS sequence"/>
</dbReference>
<dbReference type="AlphaFoldDB" id="A0A813F543"/>
<evidence type="ECO:0000313" key="5">
    <source>
        <dbReference type="Proteomes" id="UP000654075"/>
    </source>
</evidence>
<dbReference type="SUPFAM" id="SSF51735">
    <property type="entry name" value="NAD(P)-binding Rossmann-fold domains"/>
    <property type="match status" value="1"/>
</dbReference>
<sequence>MGCGAGKYTAPQEIKTKWYNDFESKLPSLEGKVFCVTGCTTGTGFVCARAAARKGAHVVLLNRQSERAVAAEKSILEQVPGAKVTSVPCDLQSFDSVRAAVATLMEKFSETGIDVLCNNAGVMALADEATADGYDVQMQTNHVSHFLLTKELFPLLELAGKLRGEARVVNHSSGARKFPSKKLDAAYLGKNGGSLGGNGNSMFMGGARWQRYHQTKLANAVFTLGMDDRVRAASSKVKCLCAAPGLAATNLQVTTHQQDGLSSTWFMKYAQSSEDGAMPLLHCCAGAGVESGDFWEPGGMANMTGLPKKFQLESICTNPESRKILWTFGCTLFFLISSVLISGFGMDYMLRGVVNVDVILNVLWPRLTTPCSVWWFLHCGAAGV</sequence>
<dbReference type="PANTHER" id="PTHR24320:SF148">
    <property type="entry name" value="NAD(P)-BINDING ROSSMANN-FOLD SUPERFAMILY PROTEIN"/>
    <property type="match status" value="1"/>
</dbReference>
<comment type="similarity">
    <text evidence="1">Belongs to the short-chain dehydrogenases/reductases (SDR) family.</text>
</comment>
<gene>
    <name evidence="4" type="ORF">PGLA1383_LOCUS27364</name>
</gene>
<dbReference type="OMA" id="MERCAGE"/>
<protein>
    <recommendedName>
        <fullName evidence="6">Protochlorophyllide reductase</fullName>
    </recommendedName>
</protein>
<dbReference type="PANTHER" id="PTHR24320">
    <property type="entry name" value="RETINOL DEHYDROGENASE"/>
    <property type="match status" value="1"/>
</dbReference>
<dbReference type="InterPro" id="IPR002347">
    <property type="entry name" value="SDR_fam"/>
</dbReference>
<evidence type="ECO:0000313" key="4">
    <source>
        <dbReference type="EMBL" id="CAE8609537.1"/>
    </source>
</evidence>
<dbReference type="GO" id="GO:0016491">
    <property type="term" value="F:oxidoreductase activity"/>
    <property type="evidence" value="ECO:0007669"/>
    <property type="project" value="UniProtKB-KW"/>
</dbReference>
<feature type="transmembrane region" description="Helical" evidence="3">
    <location>
        <begin position="324"/>
        <end position="344"/>
    </location>
</feature>
<evidence type="ECO:0000256" key="1">
    <source>
        <dbReference type="ARBA" id="ARBA00006484"/>
    </source>
</evidence>
<reference evidence="4" key="1">
    <citation type="submission" date="2021-02" db="EMBL/GenBank/DDBJ databases">
        <authorList>
            <person name="Dougan E. K."/>
            <person name="Rhodes N."/>
            <person name="Thang M."/>
            <person name="Chan C."/>
        </authorList>
    </citation>
    <scope>NUCLEOTIDE SEQUENCE</scope>
</reference>
<dbReference type="PRINTS" id="PR00081">
    <property type="entry name" value="GDHRDH"/>
</dbReference>
<keyword evidence="3" id="KW-0812">Transmembrane</keyword>
<name>A0A813F543_POLGL</name>
<evidence type="ECO:0008006" key="6">
    <source>
        <dbReference type="Google" id="ProtNLM"/>
    </source>
</evidence>
<keyword evidence="2" id="KW-0560">Oxidoreductase</keyword>
<keyword evidence="5" id="KW-1185">Reference proteome</keyword>
<dbReference type="EMBL" id="CAJNNV010024343">
    <property type="protein sequence ID" value="CAE8609537.1"/>
    <property type="molecule type" value="Genomic_DNA"/>
</dbReference>
<keyword evidence="3" id="KW-0472">Membrane</keyword>
<dbReference type="OrthoDB" id="10265294at2759"/>